<dbReference type="InterPro" id="IPR045864">
    <property type="entry name" value="aa-tRNA-synth_II/BPL/LPL"/>
</dbReference>
<dbReference type="Gene3D" id="3.30.930.10">
    <property type="entry name" value="Bira Bifunctional Protein, Domain 2"/>
    <property type="match status" value="1"/>
</dbReference>
<dbReference type="EC" id="6.3.4.15" evidence="5"/>
<sequence>MAPYLPLTEQAADHVVSVAQADSTNALARRMLRDGELPVHAPQDDGEGRPPKLAMDAVFCDVQTAGHGRLGRTWVSEPGASFTGSFVTVLPRCVLTDPAVNGWLTVIAGLASLEALDGGLGECGARRVDPEECRLTLKWPNDLYCHGLKLGGILTEMVPLDGDVAGEDVADDNVADDNVALVIGIGINLGLHAAQLPTPQSTSLQMHVEGLPPVSQIRDIVAARLAKSLRSRLAAFVADPAGAAPAIRDEALPLLWTLGRRVEVTFVDGGTLTGTAIGLNEDASLQVRGDDGADHDVHTGDVGVLPA</sequence>
<evidence type="ECO:0000256" key="6">
    <source>
        <dbReference type="SAM" id="MobiDB-lite"/>
    </source>
</evidence>
<comment type="caution">
    <text evidence="9">The sequence shown here is derived from an EMBL/GenBank/DDBJ whole genome shotgun (WGS) entry which is preliminary data.</text>
</comment>
<dbReference type="Pfam" id="PF03099">
    <property type="entry name" value="BPL_LplA_LipB"/>
    <property type="match status" value="1"/>
</dbReference>
<dbReference type="EMBL" id="WBVT01000004">
    <property type="protein sequence ID" value="KAB7791105.1"/>
    <property type="molecule type" value="Genomic_DNA"/>
</dbReference>
<evidence type="ECO:0000259" key="8">
    <source>
        <dbReference type="Pfam" id="PF03099"/>
    </source>
</evidence>
<dbReference type="InterPro" id="IPR004408">
    <property type="entry name" value="Biotin_CoA_COase_ligase"/>
</dbReference>
<feature type="region of interest" description="Disordered" evidence="6">
    <location>
        <begin position="288"/>
        <end position="307"/>
    </location>
</feature>
<dbReference type="CDD" id="cd16442">
    <property type="entry name" value="BPL"/>
    <property type="match status" value="1"/>
</dbReference>
<accession>A0A6I1GHJ4</accession>
<name>A0A6I1GHJ4_9BIFI</name>
<feature type="domain" description="BPL/LPL catalytic" evidence="8">
    <location>
        <begin position="57"/>
        <end position="159"/>
    </location>
</feature>
<evidence type="ECO:0000259" key="7">
    <source>
        <dbReference type="Pfam" id="PF02237"/>
    </source>
</evidence>
<dbReference type="GO" id="GO:0004077">
    <property type="term" value="F:biotin--[biotin carboxyl-carrier protein] ligase activity"/>
    <property type="evidence" value="ECO:0007669"/>
    <property type="project" value="UniProtKB-EC"/>
</dbReference>
<dbReference type="SUPFAM" id="SSF55681">
    <property type="entry name" value="Class II aaRS and biotin synthetases"/>
    <property type="match status" value="1"/>
</dbReference>
<proteinExistence type="predicted"/>
<evidence type="ECO:0000256" key="3">
    <source>
        <dbReference type="ARBA" id="ARBA00022840"/>
    </source>
</evidence>
<dbReference type="GO" id="GO:0005524">
    <property type="term" value="F:ATP binding"/>
    <property type="evidence" value="ECO:0007669"/>
    <property type="project" value="UniProtKB-KW"/>
</dbReference>
<dbReference type="Proteomes" id="UP000441772">
    <property type="component" value="Unassembled WGS sequence"/>
</dbReference>
<dbReference type="AlphaFoldDB" id="A0A6I1GHJ4"/>
<dbReference type="Gene3D" id="2.30.30.100">
    <property type="match status" value="1"/>
</dbReference>
<reference evidence="9 10" key="1">
    <citation type="submission" date="2019-09" db="EMBL/GenBank/DDBJ databases">
        <title>Characterization of the phylogenetic diversity of two novel species belonging to the genus Bifidobacterium: Bifidobacterium cebidarum sp. nov. and Bifidobacterium leontopitheci sp. nov.</title>
        <authorList>
            <person name="Lugli G.A."/>
            <person name="Duranti S."/>
            <person name="Milani C."/>
            <person name="Turroni F."/>
            <person name="Ventura M."/>
        </authorList>
    </citation>
    <scope>NUCLEOTIDE SEQUENCE [LARGE SCALE GENOMIC DNA]</scope>
    <source>
        <strain evidence="9 10">LMG 31471</strain>
    </source>
</reference>
<dbReference type="PANTHER" id="PTHR12835:SF5">
    <property type="entry name" value="BIOTIN--PROTEIN LIGASE"/>
    <property type="match status" value="1"/>
</dbReference>
<dbReference type="GO" id="GO:0005737">
    <property type="term" value="C:cytoplasm"/>
    <property type="evidence" value="ECO:0007669"/>
    <property type="project" value="TreeGrafter"/>
</dbReference>
<keyword evidence="1 9" id="KW-0436">Ligase</keyword>
<feature type="domain" description="Biotin protein ligase C-terminal" evidence="7">
    <location>
        <begin position="257"/>
        <end position="302"/>
    </location>
</feature>
<evidence type="ECO:0000256" key="5">
    <source>
        <dbReference type="ARBA" id="ARBA00024227"/>
    </source>
</evidence>
<dbReference type="SUPFAM" id="SSF50037">
    <property type="entry name" value="C-terminal domain of transcriptional repressors"/>
    <property type="match status" value="1"/>
</dbReference>
<evidence type="ECO:0000256" key="4">
    <source>
        <dbReference type="ARBA" id="ARBA00023267"/>
    </source>
</evidence>
<keyword evidence="2" id="KW-0547">Nucleotide-binding</keyword>
<organism evidence="9 10">
    <name type="scientific">Bifidobacterium leontopitheci</name>
    <dbReference type="NCBI Taxonomy" id="2650774"/>
    <lineage>
        <taxon>Bacteria</taxon>
        <taxon>Bacillati</taxon>
        <taxon>Actinomycetota</taxon>
        <taxon>Actinomycetes</taxon>
        <taxon>Bifidobacteriales</taxon>
        <taxon>Bifidobacteriaceae</taxon>
        <taxon>Bifidobacterium</taxon>
    </lineage>
</organism>
<dbReference type="InterPro" id="IPR004143">
    <property type="entry name" value="BPL_LPL_catalytic"/>
</dbReference>
<keyword evidence="3" id="KW-0067">ATP-binding</keyword>
<gene>
    <name evidence="9" type="ORF">F7D09_0461</name>
</gene>
<feature type="compositionally biased region" description="Basic and acidic residues" evidence="6">
    <location>
        <begin position="288"/>
        <end position="299"/>
    </location>
</feature>
<keyword evidence="4" id="KW-0092">Biotin</keyword>
<dbReference type="Pfam" id="PF02237">
    <property type="entry name" value="BPL_C"/>
    <property type="match status" value="1"/>
</dbReference>
<evidence type="ECO:0000256" key="1">
    <source>
        <dbReference type="ARBA" id="ARBA00022598"/>
    </source>
</evidence>
<evidence type="ECO:0000313" key="10">
    <source>
        <dbReference type="Proteomes" id="UP000441772"/>
    </source>
</evidence>
<protein>
    <recommendedName>
        <fullName evidence="5">biotin--[biotin carboxyl-carrier protein] ligase</fullName>
        <ecNumber evidence="5">6.3.4.15</ecNumber>
    </recommendedName>
</protein>
<dbReference type="InterPro" id="IPR003142">
    <property type="entry name" value="BPL_C"/>
</dbReference>
<keyword evidence="10" id="KW-1185">Reference proteome</keyword>
<dbReference type="PANTHER" id="PTHR12835">
    <property type="entry name" value="BIOTIN PROTEIN LIGASE"/>
    <property type="match status" value="1"/>
</dbReference>
<evidence type="ECO:0000313" key="9">
    <source>
        <dbReference type="EMBL" id="KAB7791105.1"/>
    </source>
</evidence>
<dbReference type="InterPro" id="IPR008988">
    <property type="entry name" value="Transcriptional_repressor_C"/>
</dbReference>
<evidence type="ECO:0000256" key="2">
    <source>
        <dbReference type="ARBA" id="ARBA00022741"/>
    </source>
</evidence>